<dbReference type="Pfam" id="PF00318">
    <property type="entry name" value="Ribosomal_S2"/>
    <property type="match status" value="1"/>
</dbReference>
<gene>
    <name evidence="5" type="primary">rpsB</name>
    <name evidence="8" type="ORF">A3C04_02745</name>
</gene>
<dbReference type="PANTHER" id="PTHR12534:SF0">
    <property type="entry name" value="SMALL RIBOSOMAL SUBUNIT PROTEIN US2M"/>
    <property type="match status" value="1"/>
</dbReference>
<dbReference type="Proteomes" id="UP000178092">
    <property type="component" value="Unassembled WGS sequence"/>
</dbReference>
<dbReference type="Gene3D" id="1.10.287.610">
    <property type="entry name" value="Helix hairpin bin"/>
    <property type="match status" value="1"/>
</dbReference>
<dbReference type="GO" id="GO:0006412">
    <property type="term" value="P:translation"/>
    <property type="evidence" value="ECO:0007669"/>
    <property type="project" value="UniProtKB-UniRule"/>
</dbReference>
<keyword evidence="7" id="KW-0175">Coiled coil</keyword>
<evidence type="ECO:0000256" key="7">
    <source>
        <dbReference type="SAM" id="Coils"/>
    </source>
</evidence>
<evidence type="ECO:0000256" key="3">
    <source>
        <dbReference type="ARBA" id="ARBA00023274"/>
    </source>
</evidence>
<dbReference type="PROSITE" id="PS00962">
    <property type="entry name" value="RIBOSOMAL_S2_1"/>
    <property type="match status" value="1"/>
</dbReference>
<dbReference type="GO" id="GO:0022627">
    <property type="term" value="C:cytosolic small ribosomal subunit"/>
    <property type="evidence" value="ECO:0007669"/>
    <property type="project" value="TreeGrafter"/>
</dbReference>
<comment type="caution">
    <text evidence="8">The sequence shown here is derived from an EMBL/GenBank/DDBJ whole genome shotgun (WGS) entry which is preliminary data.</text>
</comment>
<sequence length="225" mass="24966">MDEMLAAGVHFGHKVSKTHPKMRQYIAGVRNTAHIINLEKTEEKLKDAEKALQKLAADGKTILFIGTKVQAKGPVKETAVECGMPYVAERWIGGLLTNFSEITKRIEYLKSLEAKQASEDFAKYTKKEQHDMQKEMEKLNDKFGGIKKMTKLPDAMFVVDLEENAIAVAEARLKKIPIFAISDTNTDPTTVTYAIPANNDAISSVRYILAKIKQAILAGKTSQPA</sequence>
<dbReference type="InterPro" id="IPR005706">
    <property type="entry name" value="Ribosomal_uS2_bac/mit/plastid"/>
</dbReference>
<keyword evidence="2 5" id="KW-0689">Ribosomal protein</keyword>
<dbReference type="HAMAP" id="MF_00291_B">
    <property type="entry name" value="Ribosomal_uS2_B"/>
    <property type="match status" value="1"/>
</dbReference>
<name>A0A1G2QXZ2_9BACT</name>
<dbReference type="InterPro" id="IPR023591">
    <property type="entry name" value="Ribosomal_uS2_flav_dom_sf"/>
</dbReference>
<evidence type="ECO:0000256" key="2">
    <source>
        <dbReference type="ARBA" id="ARBA00022980"/>
    </source>
</evidence>
<evidence type="ECO:0000313" key="8">
    <source>
        <dbReference type="EMBL" id="OHA65495.1"/>
    </source>
</evidence>
<dbReference type="PROSITE" id="PS00963">
    <property type="entry name" value="RIBOSOMAL_S2_2"/>
    <property type="match status" value="1"/>
</dbReference>
<evidence type="ECO:0000256" key="4">
    <source>
        <dbReference type="ARBA" id="ARBA00035256"/>
    </source>
</evidence>
<comment type="similarity">
    <text evidence="1 5 6">Belongs to the universal ribosomal protein uS2 family.</text>
</comment>
<protein>
    <recommendedName>
        <fullName evidence="4 5">Small ribosomal subunit protein uS2</fullName>
    </recommendedName>
</protein>
<dbReference type="Gene3D" id="3.40.50.10490">
    <property type="entry name" value="Glucose-6-phosphate isomerase like protein, domain 1"/>
    <property type="match status" value="1"/>
</dbReference>
<dbReference type="InterPro" id="IPR001865">
    <property type="entry name" value="Ribosomal_uS2"/>
</dbReference>
<evidence type="ECO:0000313" key="9">
    <source>
        <dbReference type="Proteomes" id="UP000178092"/>
    </source>
</evidence>
<dbReference type="NCBIfam" id="TIGR01011">
    <property type="entry name" value="rpsB_bact"/>
    <property type="match status" value="1"/>
</dbReference>
<evidence type="ECO:0000256" key="6">
    <source>
        <dbReference type="RuleBase" id="RU003631"/>
    </source>
</evidence>
<dbReference type="EMBL" id="MHTV01000044">
    <property type="protein sequence ID" value="OHA65495.1"/>
    <property type="molecule type" value="Genomic_DNA"/>
</dbReference>
<organism evidence="8 9">
    <name type="scientific">Candidatus Wildermuthbacteria bacterium RIFCSPHIGHO2_02_FULL_45_25</name>
    <dbReference type="NCBI Taxonomy" id="1802450"/>
    <lineage>
        <taxon>Bacteria</taxon>
        <taxon>Candidatus Wildermuthiibacteriota</taxon>
    </lineage>
</organism>
<dbReference type="GO" id="GO:0003735">
    <property type="term" value="F:structural constituent of ribosome"/>
    <property type="evidence" value="ECO:0007669"/>
    <property type="project" value="InterPro"/>
</dbReference>
<dbReference type="CDD" id="cd01425">
    <property type="entry name" value="RPS2"/>
    <property type="match status" value="1"/>
</dbReference>
<dbReference type="InterPro" id="IPR018130">
    <property type="entry name" value="Ribosomal_uS2_CS"/>
</dbReference>
<proteinExistence type="inferred from homology"/>
<dbReference type="SUPFAM" id="SSF52313">
    <property type="entry name" value="Ribosomal protein S2"/>
    <property type="match status" value="1"/>
</dbReference>
<feature type="coiled-coil region" evidence="7">
    <location>
        <begin position="31"/>
        <end position="58"/>
    </location>
</feature>
<dbReference type="PANTHER" id="PTHR12534">
    <property type="entry name" value="30S RIBOSOMAL PROTEIN S2 PROKARYOTIC AND ORGANELLAR"/>
    <property type="match status" value="1"/>
</dbReference>
<dbReference type="PRINTS" id="PR00395">
    <property type="entry name" value="RIBOSOMALS2"/>
</dbReference>
<accession>A0A1G2QXZ2</accession>
<evidence type="ECO:0000256" key="1">
    <source>
        <dbReference type="ARBA" id="ARBA00006242"/>
    </source>
</evidence>
<reference evidence="8 9" key="1">
    <citation type="journal article" date="2016" name="Nat. Commun.">
        <title>Thousands of microbial genomes shed light on interconnected biogeochemical processes in an aquifer system.</title>
        <authorList>
            <person name="Anantharaman K."/>
            <person name="Brown C.T."/>
            <person name="Hug L.A."/>
            <person name="Sharon I."/>
            <person name="Castelle C.J."/>
            <person name="Probst A.J."/>
            <person name="Thomas B.C."/>
            <person name="Singh A."/>
            <person name="Wilkins M.J."/>
            <person name="Karaoz U."/>
            <person name="Brodie E.L."/>
            <person name="Williams K.H."/>
            <person name="Hubbard S.S."/>
            <person name="Banfield J.F."/>
        </authorList>
    </citation>
    <scope>NUCLEOTIDE SEQUENCE [LARGE SCALE GENOMIC DNA]</scope>
</reference>
<evidence type="ECO:0000256" key="5">
    <source>
        <dbReference type="HAMAP-Rule" id="MF_00291"/>
    </source>
</evidence>
<dbReference type="AlphaFoldDB" id="A0A1G2QXZ2"/>
<keyword evidence="3 5" id="KW-0687">Ribonucleoprotein</keyword>